<accession>A0A7C8JAR1</accession>
<dbReference type="AlphaFoldDB" id="A0A7C8JAR1"/>
<keyword evidence="1" id="KW-0812">Transmembrane</keyword>
<dbReference type="EMBL" id="WIQW01000011">
    <property type="protein sequence ID" value="KAF3106985.1"/>
    <property type="molecule type" value="Genomic_DNA"/>
</dbReference>
<organism evidence="3 4">
    <name type="scientific">Orbilia oligospora</name>
    <name type="common">Nematode-trapping fungus</name>
    <name type="synonym">Arthrobotrys oligospora</name>
    <dbReference type="NCBI Taxonomy" id="2813651"/>
    <lineage>
        <taxon>Eukaryota</taxon>
        <taxon>Fungi</taxon>
        <taxon>Dikarya</taxon>
        <taxon>Ascomycota</taxon>
        <taxon>Pezizomycotina</taxon>
        <taxon>Orbiliomycetes</taxon>
        <taxon>Orbiliales</taxon>
        <taxon>Orbiliaceae</taxon>
        <taxon>Orbilia</taxon>
    </lineage>
</organism>
<comment type="caution">
    <text evidence="3">The sequence shown here is derived from an EMBL/GenBank/DDBJ whole genome shotgun (WGS) entry which is preliminary data.</text>
</comment>
<name>A0A7C8JAR1_ORBOL</name>
<feature type="transmembrane region" description="Helical" evidence="1">
    <location>
        <begin position="516"/>
        <end position="539"/>
    </location>
</feature>
<gene>
    <name evidence="3" type="ORF">TWF102_000829</name>
</gene>
<keyword evidence="2" id="KW-0732">Signal</keyword>
<sequence>MRTLAGLVWPFQGSLLPVILSIAPNSLQCLALSERFYNNYLEAQSFLRGGIVGTRALRDLDQLEHRSHLPRCEMGYTKNQKHFLCNINYGSSEGLPTMDYIPTKDHGDIELKVAAADLAMATITLQIEVSTATLPNVNARLPTVLSVVSPTIITLSATEEHRQYHHSYHHDDSRITESSGVPESIEFGDRGGPLGGEFFSRLEYTSTAYPTPTRMTGLSRGELIKLEMNFEQVAKADSASASANLYLSYNSMWDTIAITGSHTASIATWTTSTMYDVVNVSPFPYGPEAEFKYWVSGEIDVAVSRLSEACRRVEEVASRTKFFPTLTEVLPVSSSPTENVTLQGSFFGIAVYNSATATWNGRWGPYDSVARTLPFNATVSGADGPYTRFISEDWSVNRPFSEGNEVDLIKGYAEIGPIGMVSQVGLWHTYRFKYSNAWGRSNPLARETRVPIRLDAVGSTNTLLTARGAVTITVPAVTEIVTQTKTATNTHIPLFGRFAKAKGTSAERRTDQGSCFLLWLPWIIFFWVLIFMCSFSLIWHRLSGFIERQWRRLVRLFRPEIEPTDSSFWNIIPTIRRPAVRKVSGSEVIDPARLQSARHRGSKESFQSVELD</sequence>
<proteinExistence type="predicted"/>
<evidence type="ECO:0000313" key="4">
    <source>
        <dbReference type="Proteomes" id="UP000475325"/>
    </source>
</evidence>
<feature type="signal peptide" evidence="2">
    <location>
        <begin position="1"/>
        <end position="21"/>
    </location>
</feature>
<dbReference type="Proteomes" id="UP000475325">
    <property type="component" value="Unassembled WGS sequence"/>
</dbReference>
<reference evidence="3 4" key="1">
    <citation type="submission" date="2019-06" db="EMBL/GenBank/DDBJ databases">
        <authorList>
            <person name="Palmer J.M."/>
        </authorList>
    </citation>
    <scope>NUCLEOTIDE SEQUENCE [LARGE SCALE GENOMIC DNA]</scope>
    <source>
        <strain evidence="3 4">TWF102</strain>
    </source>
</reference>
<keyword evidence="1" id="KW-0472">Membrane</keyword>
<evidence type="ECO:0000256" key="2">
    <source>
        <dbReference type="SAM" id="SignalP"/>
    </source>
</evidence>
<evidence type="ECO:0000313" key="3">
    <source>
        <dbReference type="EMBL" id="KAF3106985.1"/>
    </source>
</evidence>
<protein>
    <submittedName>
        <fullName evidence="3">Uncharacterized protein</fullName>
    </submittedName>
</protein>
<feature type="chain" id="PRO_5028859189" evidence="2">
    <location>
        <begin position="22"/>
        <end position="612"/>
    </location>
</feature>
<keyword evidence="1" id="KW-1133">Transmembrane helix</keyword>
<evidence type="ECO:0000256" key="1">
    <source>
        <dbReference type="SAM" id="Phobius"/>
    </source>
</evidence>